<dbReference type="SUPFAM" id="SSF46785">
    <property type="entry name" value="Winged helix' DNA-binding domain"/>
    <property type="match status" value="1"/>
</dbReference>
<dbReference type="Pfam" id="PF22381">
    <property type="entry name" value="Staph_reg_Sar_Rot"/>
    <property type="match status" value="1"/>
</dbReference>
<evidence type="ECO:0000313" key="7">
    <source>
        <dbReference type="EMBL" id="SHK98093.1"/>
    </source>
</evidence>
<evidence type="ECO:0000256" key="1">
    <source>
        <dbReference type="ARBA" id="ARBA00004496"/>
    </source>
</evidence>
<keyword evidence="8" id="KW-1185">Reference proteome</keyword>
<dbReference type="SMART" id="SM00347">
    <property type="entry name" value="HTH_MARR"/>
    <property type="match status" value="1"/>
</dbReference>
<dbReference type="STRING" id="1848.SAMN05443637_115150"/>
<evidence type="ECO:0000256" key="3">
    <source>
        <dbReference type="ARBA" id="ARBA00023015"/>
    </source>
</evidence>
<dbReference type="InterPro" id="IPR039422">
    <property type="entry name" value="MarR/SlyA-like"/>
</dbReference>
<dbReference type="PANTHER" id="PTHR33164">
    <property type="entry name" value="TRANSCRIPTIONAL REGULATOR, MARR FAMILY"/>
    <property type="match status" value="1"/>
</dbReference>
<evidence type="ECO:0000256" key="4">
    <source>
        <dbReference type="ARBA" id="ARBA00023125"/>
    </source>
</evidence>
<gene>
    <name evidence="7" type="ORF">SAMN05443637_115150</name>
</gene>
<dbReference type="InterPro" id="IPR000835">
    <property type="entry name" value="HTH_MarR-typ"/>
</dbReference>
<sequence>MVADEQTPPPLDAQLCFALHDAARAMVGCYRPLLDEAGLTYTQYLVMLVLWESDEPVAVGTLCERLHMDSGTLSPLLKRLAARGLVTRSRSPHDERSVEIACTPAGHALRGPAARANAGFFAATGMTLEEATALRDQVVALTSRLRGNGHAQAG</sequence>
<keyword evidence="2" id="KW-0963">Cytoplasm</keyword>
<comment type="subcellular location">
    <subcellularLocation>
        <location evidence="1">Cytoplasm</location>
    </subcellularLocation>
</comment>
<evidence type="ECO:0000256" key="5">
    <source>
        <dbReference type="ARBA" id="ARBA00023163"/>
    </source>
</evidence>
<dbReference type="EMBL" id="FRAP01000015">
    <property type="protein sequence ID" value="SHK98093.1"/>
    <property type="molecule type" value="Genomic_DNA"/>
</dbReference>
<dbReference type="GO" id="GO:0003677">
    <property type="term" value="F:DNA binding"/>
    <property type="evidence" value="ECO:0007669"/>
    <property type="project" value="UniProtKB-KW"/>
</dbReference>
<dbReference type="Proteomes" id="UP000184363">
    <property type="component" value="Unassembled WGS sequence"/>
</dbReference>
<dbReference type="InterPro" id="IPR036390">
    <property type="entry name" value="WH_DNA-bd_sf"/>
</dbReference>
<evidence type="ECO:0000259" key="6">
    <source>
        <dbReference type="PROSITE" id="PS50995"/>
    </source>
</evidence>
<dbReference type="RefSeq" id="WP_073458605.1">
    <property type="nucleotide sequence ID" value="NZ_CALGVN010000033.1"/>
</dbReference>
<reference evidence="7 8" key="1">
    <citation type="submission" date="2016-11" db="EMBL/GenBank/DDBJ databases">
        <authorList>
            <person name="Jaros S."/>
            <person name="Januszkiewicz K."/>
            <person name="Wedrychowicz H."/>
        </authorList>
    </citation>
    <scope>NUCLEOTIDE SEQUENCE [LARGE SCALE GENOMIC DNA]</scope>
    <source>
        <strain evidence="7 8">DSM 43832</strain>
    </source>
</reference>
<protein>
    <submittedName>
        <fullName evidence="7">DNA-binding transcriptional regulator, MarR family</fullName>
    </submittedName>
</protein>
<dbReference type="GO" id="GO:0006950">
    <property type="term" value="P:response to stress"/>
    <property type="evidence" value="ECO:0007669"/>
    <property type="project" value="TreeGrafter"/>
</dbReference>
<feature type="domain" description="HTH marR-type" evidence="6">
    <location>
        <begin position="12"/>
        <end position="143"/>
    </location>
</feature>
<organism evidence="7 8">
    <name type="scientific">Pseudonocardia thermophila</name>
    <dbReference type="NCBI Taxonomy" id="1848"/>
    <lineage>
        <taxon>Bacteria</taxon>
        <taxon>Bacillati</taxon>
        <taxon>Actinomycetota</taxon>
        <taxon>Actinomycetes</taxon>
        <taxon>Pseudonocardiales</taxon>
        <taxon>Pseudonocardiaceae</taxon>
        <taxon>Pseudonocardia</taxon>
    </lineage>
</organism>
<dbReference type="GO" id="GO:0005737">
    <property type="term" value="C:cytoplasm"/>
    <property type="evidence" value="ECO:0007669"/>
    <property type="project" value="UniProtKB-SubCell"/>
</dbReference>
<evidence type="ECO:0000313" key="8">
    <source>
        <dbReference type="Proteomes" id="UP000184363"/>
    </source>
</evidence>
<dbReference type="InterPro" id="IPR055166">
    <property type="entry name" value="Transc_reg_Sar_Rot_HTH"/>
</dbReference>
<dbReference type="AlphaFoldDB" id="A0A1M6WWJ6"/>
<dbReference type="GO" id="GO:0003700">
    <property type="term" value="F:DNA-binding transcription factor activity"/>
    <property type="evidence" value="ECO:0007669"/>
    <property type="project" value="InterPro"/>
</dbReference>
<dbReference type="PROSITE" id="PS50995">
    <property type="entry name" value="HTH_MARR_2"/>
    <property type="match status" value="1"/>
</dbReference>
<keyword evidence="5" id="KW-0804">Transcription</keyword>
<dbReference type="InterPro" id="IPR036388">
    <property type="entry name" value="WH-like_DNA-bd_sf"/>
</dbReference>
<dbReference type="Gene3D" id="1.10.10.10">
    <property type="entry name" value="Winged helix-like DNA-binding domain superfamily/Winged helix DNA-binding domain"/>
    <property type="match status" value="1"/>
</dbReference>
<keyword evidence="4 7" id="KW-0238">DNA-binding</keyword>
<evidence type="ECO:0000256" key="2">
    <source>
        <dbReference type="ARBA" id="ARBA00022490"/>
    </source>
</evidence>
<keyword evidence="3" id="KW-0805">Transcription regulation</keyword>
<dbReference type="PANTHER" id="PTHR33164:SF5">
    <property type="entry name" value="ORGANIC HYDROPEROXIDE RESISTANCE TRANSCRIPTIONAL REGULATOR"/>
    <property type="match status" value="1"/>
</dbReference>
<proteinExistence type="predicted"/>
<accession>A0A1M6WWJ6</accession>
<name>A0A1M6WWJ6_PSETH</name>